<accession>A0A8X6TWG4</accession>
<dbReference type="EMBL" id="BMAW01033734">
    <property type="protein sequence ID" value="GFU31605.1"/>
    <property type="molecule type" value="Genomic_DNA"/>
</dbReference>
<evidence type="ECO:0000313" key="3">
    <source>
        <dbReference type="EMBL" id="GFU31605.1"/>
    </source>
</evidence>
<evidence type="ECO:0000256" key="1">
    <source>
        <dbReference type="SAM" id="MobiDB-lite"/>
    </source>
</evidence>
<evidence type="ECO:0000313" key="2">
    <source>
        <dbReference type="EMBL" id="GFT57387.1"/>
    </source>
</evidence>
<dbReference type="EMBL" id="BMAW01018199">
    <property type="protein sequence ID" value="GFT57387.1"/>
    <property type="molecule type" value="Genomic_DNA"/>
</dbReference>
<name>A0A8X6TWG4_NEPPI</name>
<feature type="non-terminal residue" evidence="2">
    <location>
        <position position="94"/>
    </location>
</feature>
<evidence type="ECO:0000313" key="4">
    <source>
        <dbReference type="Proteomes" id="UP000887013"/>
    </source>
</evidence>
<feature type="region of interest" description="Disordered" evidence="1">
    <location>
        <begin position="1"/>
        <end position="30"/>
    </location>
</feature>
<comment type="caution">
    <text evidence="2">The sequence shown here is derived from an EMBL/GenBank/DDBJ whole genome shotgun (WGS) entry which is preliminary data.</text>
</comment>
<keyword evidence="4" id="KW-1185">Reference proteome</keyword>
<reference evidence="2" key="1">
    <citation type="submission" date="2020-08" db="EMBL/GenBank/DDBJ databases">
        <title>Multicomponent nature underlies the extraordinary mechanical properties of spider dragline silk.</title>
        <authorList>
            <person name="Kono N."/>
            <person name="Nakamura H."/>
            <person name="Mori M."/>
            <person name="Yoshida Y."/>
            <person name="Ohtoshi R."/>
            <person name="Malay A.D."/>
            <person name="Moran D.A.P."/>
            <person name="Tomita M."/>
            <person name="Numata K."/>
            <person name="Arakawa K."/>
        </authorList>
    </citation>
    <scope>NUCLEOTIDE SEQUENCE</scope>
</reference>
<protein>
    <submittedName>
        <fullName evidence="2">Uncharacterized protein</fullName>
    </submittedName>
</protein>
<feature type="compositionally biased region" description="Basic and acidic residues" evidence="1">
    <location>
        <begin position="1"/>
        <end position="11"/>
    </location>
</feature>
<proteinExistence type="predicted"/>
<sequence length="94" mass="10615">MGKTDSSEDNARNQTSSIMGKTDSSEDYASNQTSFIMGKTRIIMSSQSSLRTARYSVDSSAAKRKTLHICRLRRHLNNQSHDRRLLCFVLRTGT</sequence>
<dbReference type="Proteomes" id="UP000887013">
    <property type="component" value="Unassembled WGS sequence"/>
</dbReference>
<gene>
    <name evidence="3" type="ORF">NPIL_44711</name>
    <name evidence="2" type="ORF">NPIL_448831</name>
</gene>
<dbReference type="AlphaFoldDB" id="A0A8X6TWG4"/>
<organism evidence="2 4">
    <name type="scientific">Nephila pilipes</name>
    <name type="common">Giant wood spider</name>
    <name type="synonym">Nephila maculata</name>
    <dbReference type="NCBI Taxonomy" id="299642"/>
    <lineage>
        <taxon>Eukaryota</taxon>
        <taxon>Metazoa</taxon>
        <taxon>Ecdysozoa</taxon>
        <taxon>Arthropoda</taxon>
        <taxon>Chelicerata</taxon>
        <taxon>Arachnida</taxon>
        <taxon>Araneae</taxon>
        <taxon>Araneomorphae</taxon>
        <taxon>Entelegynae</taxon>
        <taxon>Araneoidea</taxon>
        <taxon>Nephilidae</taxon>
        <taxon>Nephila</taxon>
    </lineage>
</organism>